<dbReference type="InterPro" id="IPR012133">
    <property type="entry name" value="Alpha-hydoxy_acid_DH_FMN"/>
</dbReference>
<feature type="binding site" evidence="5">
    <location>
        <position position="228"/>
    </location>
    <ligand>
        <name>glyoxylate</name>
        <dbReference type="ChEBI" id="CHEBI:36655"/>
    </ligand>
</feature>
<feature type="binding site" evidence="5">
    <location>
        <position position="193"/>
    </location>
    <ligand>
        <name>glyoxylate</name>
        <dbReference type="ChEBI" id="CHEBI:36655"/>
    </ligand>
</feature>
<feature type="binding site" evidence="5">
    <location>
        <position position="265"/>
    </location>
    <ligand>
        <name>FMN</name>
        <dbReference type="ChEBI" id="CHEBI:58210"/>
    </ligand>
</feature>
<dbReference type="Pfam" id="PF01070">
    <property type="entry name" value="FMN_dh"/>
    <property type="match status" value="2"/>
</dbReference>
<feature type="binding site" evidence="5">
    <location>
        <position position="219"/>
    </location>
    <ligand>
        <name>FMN</name>
        <dbReference type="ChEBI" id="CHEBI:58210"/>
    </ligand>
</feature>
<reference evidence="8 9" key="1">
    <citation type="journal article" date="2014" name="BMC Genomics">
        <title>Comparative genome sequencing reveals chemotype-specific gene clusters in the toxigenic black mold Stachybotrys.</title>
        <authorList>
            <person name="Semeiks J."/>
            <person name="Borek D."/>
            <person name="Otwinowski Z."/>
            <person name="Grishin N.V."/>
        </authorList>
    </citation>
    <scope>NUCLEOTIDE SEQUENCE [LARGE SCALE GENOMIC DNA]</scope>
    <source>
        <strain evidence="9">CBS 109288 / IBT 7711</strain>
    </source>
</reference>
<dbReference type="PIRSF" id="PIRSF000138">
    <property type="entry name" value="Al-hdrx_acd_dh"/>
    <property type="match status" value="1"/>
</dbReference>
<evidence type="ECO:0000256" key="4">
    <source>
        <dbReference type="PIRSR" id="PIRSR000138-1"/>
    </source>
</evidence>
<dbReference type="PROSITE" id="PS51349">
    <property type="entry name" value="FMN_HYDROXY_ACID_DH_2"/>
    <property type="match status" value="1"/>
</dbReference>
<dbReference type="OrthoDB" id="1925334at2759"/>
<evidence type="ECO:0000256" key="2">
    <source>
        <dbReference type="ARBA" id="ARBA00023002"/>
    </source>
</evidence>
<feature type="binding site" evidence="5">
    <location>
        <position position="191"/>
    </location>
    <ligand>
        <name>FMN</name>
        <dbReference type="ChEBI" id="CHEBI:58210"/>
    </ligand>
</feature>
<dbReference type="InterPro" id="IPR008259">
    <property type="entry name" value="FMN_hydac_DH_AS"/>
</dbReference>
<dbReference type="PANTHER" id="PTHR10578:SF140">
    <property type="entry name" value="FMN HYDROXY ACID DEHYDROGENASE DOMAIN-CONTAINING PROTEIN"/>
    <property type="match status" value="1"/>
</dbReference>
<sequence length="400" mass="44365">MRTQTLLALASGALAARPWLENPDTGIELAIGDLPIGELPNVTSVVGLPDFEWVAQRYLPPANFTYYINGAAGEYSYRNNKEVYHRYRLRPRMMVDITNVPNTLKLVPHPLPGRRSEADPVNSTTILGHTFSAPFFISPCARAGRGHPNAEINFVRGAAAGNILYMPALLADRTIEEIGEARAEGQVLFQQLYLENNETQVVELFRRAEAAGAAAIVYTVDSAADGNRHRARRFGVGSADSSFTYITWDWYKRLTELTDLPIILKGIQTVEDVELAIRNKVPAIILSNHGGRQIDDSPSSLEVALEIYRKDRRLFDRIEILADGGVRYGTDAIKLLALGVKAVGLGRPFMFANIFGQEGVEHAIELMRFELEIDLGNLGVPALDRLDASYVEWTPNNWAM</sequence>
<feature type="chain" id="PRO_5012226807" description="FMN hydroxy acid dehydrogenase domain-containing protein" evidence="6">
    <location>
        <begin position="16"/>
        <end position="400"/>
    </location>
</feature>
<feature type="binding site" evidence="5">
    <location>
        <position position="289"/>
    </location>
    <ligand>
        <name>glyoxylate</name>
        <dbReference type="ChEBI" id="CHEBI:36655"/>
    </ligand>
</feature>
<feature type="signal peptide" evidence="6">
    <location>
        <begin position="1"/>
        <end position="15"/>
    </location>
</feature>
<dbReference type="AlphaFoldDB" id="A0A084B613"/>
<dbReference type="GO" id="GO:0010181">
    <property type="term" value="F:FMN binding"/>
    <property type="evidence" value="ECO:0007669"/>
    <property type="project" value="InterPro"/>
</dbReference>
<dbReference type="Gene3D" id="3.20.20.70">
    <property type="entry name" value="Aldolase class I"/>
    <property type="match status" value="2"/>
</dbReference>
<proteinExistence type="inferred from homology"/>
<organism evidence="8 9">
    <name type="scientific">Stachybotrys chartarum (strain CBS 109288 / IBT 7711)</name>
    <name type="common">Toxic black mold</name>
    <name type="synonym">Stilbospora chartarum</name>
    <dbReference type="NCBI Taxonomy" id="1280523"/>
    <lineage>
        <taxon>Eukaryota</taxon>
        <taxon>Fungi</taxon>
        <taxon>Dikarya</taxon>
        <taxon>Ascomycota</taxon>
        <taxon>Pezizomycotina</taxon>
        <taxon>Sordariomycetes</taxon>
        <taxon>Hypocreomycetidae</taxon>
        <taxon>Hypocreales</taxon>
        <taxon>Stachybotryaceae</taxon>
        <taxon>Stachybotrys</taxon>
    </lineage>
</organism>
<dbReference type="PANTHER" id="PTHR10578">
    <property type="entry name" value="S -2-HYDROXY-ACID OXIDASE-RELATED"/>
    <property type="match status" value="1"/>
</dbReference>
<evidence type="ECO:0000256" key="3">
    <source>
        <dbReference type="ARBA" id="ARBA00024042"/>
    </source>
</evidence>
<name>A0A084B613_STACB</name>
<evidence type="ECO:0000256" key="6">
    <source>
        <dbReference type="SAM" id="SignalP"/>
    </source>
</evidence>
<comment type="similarity">
    <text evidence="3">Belongs to the FMN-dependent alpha-hydroxy acid dehydrogenase family.</text>
</comment>
<feature type="binding site" evidence="5">
    <location>
        <position position="292"/>
    </location>
    <ligand>
        <name>glyoxylate</name>
        <dbReference type="ChEBI" id="CHEBI:36655"/>
    </ligand>
</feature>
<dbReference type="EMBL" id="KL647944">
    <property type="protein sequence ID" value="KEY72992.1"/>
    <property type="molecule type" value="Genomic_DNA"/>
</dbReference>
<keyword evidence="5" id="KW-0288">FMN</keyword>
<feature type="domain" description="FMN hydroxy acid dehydrogenase" evidence="7">
    <location>
        <begin position="40"/>
        <end position="396"/>
    </location>
</feature>
<keyword evidence="9" id="KW-1185">Reference proteome</keyword>
<dbReference type="InterPro" id="IPR013785">
    <property type="entry name" value="Aldolase_TIM"/>
</dbReference>
<evidence type="ECO:0000256" key="1">
    <source>
        <dbReference type="ARBA" id="ARBA00001917"/>
    </source>
</evidence>
<comment type="cofactor">
    <cofactor evidence="1">
        <name>FMN</name>
        <dbReference type="ChEBI" id="CHEBI:58210"/>
    </cofactor>
</comment>
<dbReference type="HOGENOM" id="CLU_020639_1_0_1"/>
<keyword evidence="6" id="KW-0732">Signal</keyword>
<feature type="active site" description="Proton acceptor" evidence="4">
    <location>
        <position position="289"/>
    </location>
</feature>
<feature type="binding site" evidence="5">
    <location>
        <position position="66"/>
    </location>
    <ligand>
        <name>glyoxylate</name>
        <dbReference type="ChEBI" id="CHEBI:36655"/>
    </ligand>
</feature>
<gene>
    <name evidence="8" type="ORF">S7711_04658</name>
</gene>
<feature type="binding site" evidence="5">
    <location>
        <begin position="346"/>
        <end position="347"/>
    </location>
    <ligand>
        <name>FMN</name>
        <dbReference type="ChEBI" id="CHEBI:58210"/>
    </ligand>
</feature>
<dbReference type="Proteomes" id="UP000028045">
    <property type="component" value="Unassembled WGS sequence"/>
</dbReference>
<keyword evidence="5" id="KW-0285">Flavoprotein</keyword>
<dbReference type="InterPro" id="IPR037396">
    <property type="entry name" value="FMN_HAD"/>
</dbReference>
<evidence type="ECO:0000313" key="9">
    <source>
        <dbReference type="Proteomes" id="UP000028045"/>
    </source>
</evidence>
<dbReference type="SUPFAM" id="SSF51395">
    <property type="entry name" value="FMN-linked oxidoreductases"/>
    <property type="match status" value="1"/>
</dbReference>
<feature type="binding site" evidence="5">
    <location>
        <position position="287"/>
    </location>
    <ligand>
        <name>FMN</name>
        <dbReference type="ChEBI" id="CHEBI:58210"/>
    </ligand>
</feature>
<protein>
    <recommendedName>
        <fullName evidence="7">FMN hydroxy acid dehydrogenase domain-containing protein</fullName>
    </recommendedName>
</protein>
<keyword evidence="2" id="KW-0560">Oxidoreductase</keyword>
<feature type="binding site" evidence="5">
    <location>
        <begin position="323"/>
        <end position="327"/>
    </location>
    <ligand>
        <name>FMN</name>
        <dbReference type="ChEBI" id="CHEBI:58210"/>
    </ligand>
</feature>
<evidence type="ECO:0000256" key="5">
    <source>
        <dbReference type="PIRSR" id="PIRSR000138-2"/>
    </source>
</evidence>
<feature type="binding site" evidence="5">
    <location>
        <begin position="139"/>
        <end position="141"/>
    </location>
    <ligand>
        <name>FMN</name>
        <dbReference type="ChEBI" id="CHEBI:58210"/>
    </ligand>
</feature>
<dbReference type="PROSITE" id="PS00557">
    <property type="entry name" value="FMN_HYDROXY_ACID_DH_1"/>
    <property type="match status" value="1"/>
</dbReference>
<evidence type="ECO:0000313" key="8">
    <source>
        <dbReference type="EMBL" id="KEY72992.1"/>
    </source>
</evidence>
<evidence type="ECO:0000259" key="7">
    <source>
        <dbReference type="PROSITE" id="PS51349"/>
    </source>
</evidence>
<dbReference type="GO" id="GO:0016491">
    <property type="term" value="F:oxidoreductase activity"/>
    <property type="evidence" value="ECO:0007669"/>
    <property type="project" value="UniProtKB-KW"/>
</dbReference>
<dbReference type="InterPro" id="IPR000262">
    <property type="entry name" value="FMN-dep_DH"/>
</dbReference>
<accession>A0A084B613</accession>